<evidence type="ECO:0000256" key="1">
    <source>
        <dbReference type="SAM" id="MobiDB-lite"/>
    </source>
</evidence>
<feature type="region of interest" description="Disordered" evidence="1">
    <location>
        <begin position="115"/>
        <end position="142"/>
    </location>
</feature>
<dbReference type="GeneID" id="54324695"/>
<comment type="caution">
    <text evidence="2">The sequence shown here is derived from an EMBL/GenBank/DDBJ whole genome shotgun (WGS) entry which is preliminary data.</text>
</comment>
<dbReference type="RefSeq" id="XP_033420687.1">
    <property type="nucleotide sequence ID" value="XM_033566688.1"/>
</dbReference>
<feature type="compositionally biased region" description="Basic and acidic residues" evidence="1">
    <location>
        <begin position="115"/>
        <end position="125"/>
    </location>
</feature>
<name>A0A5M9M2W8_9EURO</name>
<proteinExistence type="predicted"/>
<evidence type="ECO:0000313" key="3">
    <source>
        <dbReference type="Proteomes" id="UP000324241"/>
    </source>
</evidence>
<sequence length="142" mass="15783">MSELTIQAVLHINHPVGSASRRTWLWPLGTPLWLAIGVFVQSTTLGMATDGLFDGGLCQRSNFRTTRGKSRQPGTSLSIGICDKLSKVCKNVLMTIIPQSGSELQNRYAKYSHHYDRRKEEDKSTNTDTSLGSARSIMRRDA</sequence>
<evidence type="ECO:0000313" key="2">
    <source>
        <dbReference type="EMBL" id="KAA8641325.1"/>
    </source>
</evidence>
<dbReference type="Proteomes" id="UP000324241">
    <property type="component" value="Unassembled WGS sequence"/>
</dbReference>
<dbReference type="EMBL" id="QUQM01000011">
    <property type="protein sequence ID" value="KAA8641325.1"/>
    <property type="molecule type" value="Genomic_DNA"/>
</dbReference>
<gene>
    <name evidence="2" type="ORF">ATNIH1004_001993</name>
</gene>
<dbReference type="AlphaFoldDB" id="A0A5M9M2W8"/>
<protein>
    <submittedName>
        <fullName evidence="2">Uncharacterized protein</fullName>
    </submittedName>
</protein>
<organism evidence="2 3">
    <name type="scientific">Aspergillus tanneri</name>
    <dbReference type="NCBI Taxonomy" id="1220188"/>
    <lineage>
        <taxon>Eukaryota</taxon>
        <taxon>Fungi</taxon>
        <taxon>Dikarya</taxon>
        <taxon>Ascomycota</taxon>
        <taxon>Pezizomycotina</taxon>
        <taxon>Eurotiomycetes</taxon>
        <taxon>Eurotiomycetidae</taxon>
        <taxon>Eurotiales</taxon>
        <taxon>Aspergillaceae</taxon>
        <taxon>Aspergillus</taxon>
        <taxon>Aspergillus subgen. Circumdati</taxon>
    </lineage>
</organism>
<reference evidence="2 3" key="1">
    <citation type="submission" date="2019-08" db="EMBL/GenBank/DDBJ databases">
        <title>The genome sequence of a newly discovered highly antifungal drug resistant Aspergillus species, Aspergillus tanneri NIH 1004.</title>
        <authorList>
            <person name="Mounaud S."/>
            <person name="Singh I."/>
            <person name="Joardar V."/>
            <person name="Pakala S."/>
            <person name="Pakala S."/>
            <person name="Venepally P."/>
            <person name="Chung J.K."/>
            <person name="Losada L."/>
            <person name="Nierman W.C."/>
        </authorList>
    </citation>
    <scope>NUCLEOTIDE SEQUENCE [LARGE SCALE GENOMIC DNA]</scope>
    <source>
        <strain evidence="2 3">NIH1004</strain>
    </source>
</reference>
<accession>A0A5M9M2W8</accession>